<sequence length="65" mass="7106">DVRVEPHGCEAQGRRAAGGRGLHIASVRRPVRAWRDAGGGERQGDAQPPALRALLRARRRQLFGL</sequence>
<dbReference type="AlphaFoldDB" id="A0A6J4SSW1"/>
<name>A0A6J4SSW1_9SPHN</name>
<proteinExistence type="predicted"/>
<feature type="non-terminal residue" evidence="1">
    <location>
        <position position="65"/>
    </location>
</feature>
<feature type="non-terminal residue" evidence="1">
    <location>
        <position position="1"/>
    </location>
</feature>
<organism evidence="1">
    <name type="scientific">uncultured Sphingomonas sp</name>
    <dbReference type="NCBI Taxonomy" id="158754"/>
    <lineage>
        <taxon>Bacteria</taxon>
        <taxon>Pseudomonadati</taxon>
        <taxon>Pseudomonadota</taxon>
        <taxon>Alphaproteobacteria</taxon>
        <taxon>Sphingomonadales</taxon>
        <taxon>Sphingomonadaceae</taxon>
        <taxon>Sphingomonas</taxon>
        <taxon>environmental samples</taxon>
    </lineage>
</organism>
<dbReference type="EMBL" id="CADCVY010000069">
    <property type="protein sequence ID" value="CAA9504380.1"/>
    <property type="molecule type" value="Genomic_DNA"/>
</dbReference>
<reference evidence="1" key="1">
    <citation type="submission" date="2020-02" db="EMBL/GenBank/DDBJ databases">
        <authorList>
            <person name="Meier V. D."/>
        </authorList>
    </citation>
    <scope>NUCLEOTIDE SEQUENCE</scope>
    <source>
        <strain evidence="1">AVDCRST_MAG44</strain>
    </source>
</reference>
<accession>A0A6J4SSW1</accession>
<evidence type="ECO:0000313" key="1">
    <source>
        <dbReference type="EMBL" id="CAA9504380.1"/>
    </source>
</evidence>
<gene>
    <name evidence="1" type="ORF">AVDCRST_MAG44-1003</name>
</gene>
<protein>
    <submittedName>
        <fullName evidence="1">Radical SAM domain protein</fullName>
    </submittedName>
</protein>